<evidence type="ECO:0000313" key="1">
    <source>
        <dbReference type="EMBL" id="RYC80452.1"/>
    </source>
</evidence>
<name>A0A4Q2V1P5_FUSOX</name>
<proteinExistence type="predicted"/>
<comment type="caution">
    <text evidence="1">The sequence shown here is derived from an EMBL/GenBank/DDBJ whole genome shotgun (WGS) entry which is preliminary data.</text>
</comment>
<gene>
    <name evidence="1" type="ORF">BFJ63_vAg16664</name>
</gene>
<reference evidence="1 2" key="1">
    <citation type="submission" date="2016-12" db="EMBL/GenBank/DDBJ databases">
        <title>Draft genome sequence of Fusarium oxysporum causing rot on Narcissus.</title>
        <authorList>
            <person name="Armitage A.D."/>
            <person name="Taylor A."/>
            <person name="Clarkson J.P."/>
            <person name="Harrison R.J."/>
            <person name="Jackson A.C."/>
        </authorList>
    </citation>
    <scope>NUCLEOTIDE SEQUENCE [LARGE SCALE GENOMIC DNA]</scope>
    <source>
        <strain evidence="1 2">N139</strain>
    </source>
</reference>
<dbReference type="AlphaFoldDB" id="A0A4Q2V1P5"/>
<organism evidence="1 2">
    <name type="scientific">Fusarium oxysporum f. sp. narcissi</name>
    <dbReference type="NCBI Taxonomy" id="451672"/>
    <lineage>
        <taxon>Eukaryota</taxon>
        <taxon>Fungi</taxon>
        <taxon>Dikarya</taxon>
        <taxon>Ascomycota</taxon>
        <taxon>Pezizomycotina</taxon>
        <taxon>Sordariomycetes</taxon>
        <taxon>Hypocreomycetidae</taxon>
        <taxon>Hypocreales</taxon>
        <taxon>Nectriaceae</taxon>
        <taxon>Fusarium</taxon>
        <taxon>Fusarium oxysporum species complex</taxon>
    </lineage>
</organism>
<sequence>MITITKILLLHHSHSRVEELLTAQYSTTETHLEAYRHCRLVYQDAHPVDCFSSLQLAIEEEFEEYPDDEGVPE</sequence>
<protein>
    <submittedName>
        <fullName evidence="1">Uncharacterized protein</fullName>
    </submittedName>
</protein>
<dbReference type="EMBL" id="MQTW01000372">
    <property type="protein sequence ID" value="RYC80452.1"/>
    <property type="molecule type" value="Genomic_DNA"/>
</dbReference>
<accession>A0A4Q2V1P5</accession>
<dbReference type="Proteomes" id="UP000290540">
    <property type="component" value="Unassembled WGS sequence"/>
</dbReference>
<evidence type="ECO:0000313" key="2">
    <source>
        <dbReference type="Proteomes" id="UP000290540"/>
    </source>
</evidence>